<evidence type="ECO:0000313" key="3">
    <source>
        <dbReference type="Proteomes" id="UP001501747"/>
    </source>
</evidence>
<feature type="region of interest" description="Disordered" evidence="1">
    <location>
        <begin position="79"/>
        <end position="117"/>
    </location>
</feature>
<dbReference type="Proteomes" id="UP001501747">
    <property type="component" value="Unassembled WGS sequence"/>
</dbReference>
<keyword evidence="3" id="KW-1185">Reference proteome</keyword>
<protein>
    <submittedName>
        <fullName evidence="2">Uncharacterized protein</fullName>
    </submittedName>
</protein>
<evidence type="ECO:0000256" key="1">
    <source>
        <dbReference type="SAM" id="MobiDB-lite"/>
    </source>
</evidence>
<reference evidence="3" key="1">
    <citation type="journal article" date="2019" name="Int. J. Syst. Evol. Microbiol.">
        <title>The Global Catalogue of Microorganisms (GCM) 10K type strain sequencing project: providing services to taxonomists for standard genome sequencing and annotation.</title>
        <authorList>
            <consortium name="The Broad Institute Genomics Platform"/>
            <consortium name="The Broad Institute Genome Sequencing Center for Infectious Disease"/>
            <person name="Wu L."/>
            <person name="Ma J."/>
        </authorList>
    </citation>
    <scope>NUCLEOTIDE SEQUENCE [LARGE SCALE GENOMIC DNA]</scope>
    <source>
        <strain evidence="3">JCM 17342</strain>
    </source>
</reference>
<comment type="caution">
    <text evidence="2">The sequence shown here is derived from an EMBL/GenBank/DDBJ whole genome shotgun (WGS) entry which is preliminary data.</text>
</comment>
<gene>
    <name evidence="2" type="ORF">GCM10022247_14030</name>
</gene>
<evidence type="ECO:0000313" key="2">
    <source>
        <dbReference type="EMBL" id="GAA3995410.1"/>
    </source>
</evidence>
<organism evidence="2 3">
    <name type="scientific">Allokutzneria multivorans</name>
    <dbReference type="NCBI Taxonomy" id="1142134"/>
    <lineage>
        <taxon>Bacteria</taxon>
        <taxon>Bacillati</taxon>
        <taxon>Actinomycetota</taxon>
        <taxon>Actinomycetes</taxon>
        <taxon>Pseudonocardiales</taxon>
        <taxon>Pseudonocardiaceae</taxon>
        <taxon>Allokutzneria</taxon>
    </lineage>
</organism>
<proteinExistence type="predicted"/>
<accession>A0ABP7RCG8</accession>
<name>A0ABP7RCG8_9PSEU</name>
<sequence>MVAVPVVLHAFEPPRPSGTGLLITPGFEELRPLCPGSSTTVFPASAFVLGLAGAVVGSAVIGGLPTDIEVGSGAALDGGVSAGPPQAVKTRATDPARKMLKSRRRTRYTVPDGARLP</sequence>
<dbReference type="EMBL" id="BAABAL010000005">
    <property type="protein sequence ID" value="GAA3995410.1"/>
    <property type="molecule type" value="Genomic_DNA"/>
</dbReference>
<feature type="compositionally biased region" description="Basic residues" evidence="1">
    <location>
        <begin position="98"/>
        <end position="107"/>
    </location>
</feature>